<reference evidence="2 3" key="1">
    <citation type="submission" date="2017-05" db="EMBL/GenBank/DDBJ databases">
        <authorList>
            <person name="Varghese N."/>
            <person name="Submissions S."/>
        </authorList>
    </citation>
    <scope>NUCLEOTIDE SEQUENCE [LARGE SCALE GENOMIC DNA]</scope>
    <source>
        <strain evidence="2 3">DSM 100094</strain>
    </source>
</reference>
<dbReference type="AlphaFoldDB" id="A0A521FVK0"/>
<sequence>MDRQSVSSSNLASIGYDPSTETLEIEFVKTGKVYEYYNVPQFMFDRLMEASSHGVFFNAEIRNVYACNPV</sequence>
<proteinExistence type="predicted"/>
<protein>
    <submittedName>
        <fullName evidence="2">KTSC domain-containing protein</fullName>
    </submittedName>
</protein>
<evidence type="ECO:0000313" key="3">
    <source>
        <dbReference type="Proteomes" id="UP000319014"/>
    </source>
</evidence>
<feature type="domain" description="KTSC" evidence="1">
    <location>
        <begin position="7"/>
        <end position="65"/>
    </location>
</feature>
<dbReference type="RefSeq" id="WP_142665184.1">
    <property type="nucleotide sequence ID" value="NZ_FXTK01000077.1"/>
</dbReference>
<dbReference type="Proteomes" id="UP000319014">
    <property type="component" value="Unassembled WGS sequence"/>
</dbReference>
<organism evidence="2 3">
    <name type="scientific">Paracoccus laeviglucosivorans</name>
    <dbReference type="NCBI Taxonomy" id="1197861"/>
    <lineage>
        <taxon>Bacteria</taxon>
        <taxon>Pseudomonadati</taxon>
        <taxon>Pseudomonadota</taxon>
        <taxon>Alphaproteobacteria</taxon>
        <taxon>Rhodobacterales</taxon>
        <taxon>Paracoccaceae</taxon>
        <taxon>Paracoccus</taxon>
    </lineage>
</organism>
<evidence type="ECO:0000313" key="2">
    <source>
        <dbReference type="EMBL" id="SMP00182.1"/>
    </source>
</evidence>
<gene>
    <name evidence="2" type="ORF">SAMN06265221_1771</name>
</gene>
<evidence type="ECO:0000259" key="1">
    <source>
        <dbReference type="Pfam" id="PF13619"/>
    </source>
</evidence>
<dbReference type="EMBL" id="FXTK01000077">
    <property type="protein sequence ID" value="SMP00182.1"/>
    <property type="molecule type" value="Genomic_DNA"/>
</dbReference>
<dbReference type="Pfam" id="PF13619">
    <property type="entry name" value="KTSC"/>
    <property type="match status" value="1"/>
</dbReference>
<dbReference type="InterPro" id="IPR025309">
    <property type="entry name" value="KTSC_dom"/>
</dbReference>
<dbReference type="OrthoDB" id="8450910at2"/>
<keyword evidence="3" id="KW-1185">Reference proteome</keyword>
<accession>A0A521FVK0</accession>
<name>A0A521FVK0_9RHOB</name>